<dbReference type="Gene3D" id="3.40.470.10">
    <property type="entry name" value="Uracil-DNA glycosylase-like domain"/>
    <property type="match status" value="1"/>
</dbReference>
<dbReference type="PANTHER" id="PTHR42160:SF1">
    <property type="entry name" value="URACIL-DNA GLYCOSYLASE SUPERFAMILY PROTEIN"/>
    <property type="match status" value="1"/>
</dbReference>
<dbReference type="Pfam" id="PF03167">
    <property type="entry name" value="UDG"/>
    <property type="match status" value="1"/>
</dbReference>
<dbReference type="SUPFAM" id="SSF52141">
    <property type="entry name" value="Uracil-DNA glycosylase-like"/>
    <property type="match status" value="1"/>
</dbReference>
<sequence>MSSSPRVTLPSLLAEIRACRACEAHLPHGPRPVLQVGRDARVLVIGQAPGARVHASGIPWDDKSGERLREWLGIGPDRFYDPSAIALVPMGYCYPGRGASGDLPPRRECAELWLDRVLAQMPGIELTLLVGAYAQRRFLGDERRASLTETVAAWRDYGPSRMPLPHPSPRNQGWFKHHPWFERELLPVLKERVAKALRGKPLASTL</sequence>
<dbReference type="RefSeq" id="WP_102646213.1">
    <property type="nucleotide sequence ID" value="NZ_PNYA01000012.1"/>
</dbReference>
<gene>
    <name evidence="2" type="ORF">C0Z18_15085</name>
</gene>
<dbReference type="SMART" id="SM00986">
    <property type="entry name" value="UDG"/>
    <property type="match status" value="1"/>
</dbReference>
<dbReference type="SMART" id="SM00987">
    <property type="entry name" value="UreE_C"/>
    <property type="match status" value="1"/>
</dbReference>
<evidence type="ECO:0000313" key="3">
    <source>
        <dbReference type="Proteomes" id="UP000235616"/>
    </source>
</evidence>
<proteinExistence type="predicted"/>
<protein>
    <submittedName>
        <fullName evidence="2">Uracil-DNA glycosylase</fullName>
    </submittedName>
</protein>
<keyword evidence="3" id="KW-1185">Reference proteome</keyword>
<organism evidence="2 3">
    <name type="scientific">Trinickia dabaoshanensis</name>
    <dbReference type="NCBI Taxonomy" id="564714"/>
    <lineage>
        <taxon>Bacteria</taxon>
        <taxon>Pseudomonadati</taxon>
        <taxon>Pseudomonadota</taxon>
        <taxon>Betaproteobacteria</taxon>
        <taxon>Burkholderiales</taxon>
        <taxon>Burkholderiaceae</taxon>
        <taxon>Trinickia</taxon>
    </lineage>
</organism>
<comment type="caution">
    <text evidence="2">The sequence shown here is derived from an EMBL/GenBank/DDBJ whole genome shotgun (WGS) entry which is preliminary data.</text>
</comment>
<reference evidence="2 3" key="1">
    <citation type="submission" date="2018-01" db="EMBL/GenBank/DDBJ databases">
        <title>Whole genome analyses suggest that Burkholderia sensu lato contains two further novel genera in the rhizoxinica-symbiotica group Mycetohabitans gen. nov., and Trinickia gen. nov.: implications for the evolution of diazotrophy and nodulation in the Burkholderiaceae.</title>
        <authorList>
            <person name="Estrada-de los Santos P."/>
            <person name="Palmer M."/>
            <person name="Chavez-Ramirez B."/>
            <person name="Beukes C."/>
            <person name="Steenkamp E.T."/>
            <person name="Hirsch A.M."/>
            <person name="Manyaka P."/>
            <person name="Maluk M."/>
            <person name="Lafos M."/>
            <person name="Crook M."/>
            <person name="Gross E."/>
            <person name="Simon M.F."/>
            <person name="Bueno dos Reis Junior F."/>
            <person name="Poole P.S."/>
            <person name="Venter S.N."/>
            <person name="James E.K."/>
        </authorList>
    </citation>
    <scope>NUCLEOTIDE SEQUENCE [LARGE SCALE GENOMIC DNA]</scope>
    <source>
        <strain evidence="2 3">GIMN1.004</strain>
    </source>
</reference>
<name>A0A2N7VPS1_9BURK</name>
<accession>A0A2N7VPS1</accession>
<dbReference type="AlphaFoldDB" id="A0A2N7VPS1"/>
<dbReference type="OrthoDB" id="9789139at2"/>
<dbReference type="PANTHER" id="PTHR42160">
    <property type="entry name" value="URACIL-DNA GLYCOSYLASE SUPERFAMILY PROTEIN"/>
    <property type="match status" value="1"/>
</dbReference>
<dbReference type="CDD" id="cd10033">
    <property type="entry name" value="UDG_like"/>
    <property type="match status" value="1"/>
</dbReference>
<dbReference type="Proteomes" id="UP000235616">
    <property type="component" value="Unassembled WGS sequence"/>
</dbReference>
<dbReference type="InterPro" id="IPR005122">
    <property type="entry name" value="Uracil-DNA_glycosylase-like"/>
</dbReference>
<evidence type="ECO:0000259" key="1">
    <source>
        <dbReference type="SMART" id="SM00986"/>
    </source>
</evidence>
<dbReference type="InterPro" id="IPR047124">
    <property type="entry name" value="HI_0220.2"/>
</dbReference>
<evidence type="ECO:0000313" key="2">
    <source>
        <dbReference type="EMBL" id="PMS19132.1"/>
    </source>
</evidence>
<dbReference type="InterPro" id="IPR036895">
    <property type="entry name" value="Uracil-DNA_glycosylase-like_sf"/>
</dbReference>
<dbReference type="EMBL" id="PNYA01000012">
    <property type="protein sequence ID" value="PMS19132.1"/>
    <property type="molecule type" value="Genomic_DNA"/>
</dbReference>
<feature type="domain" description="Uracil-DNA glycosylase-like" evidence="1">
    <location>
        <begin position="33"/>
        <end position="190"/>
    </location>
</feature>